<dbReference type="Gene3D" id="3.40.50.1010">
    <property type="entry name" value="5'-nuclease"/>
    <property type="match status" value="1"/>
</dbReference>
<dbReference type="SUPFAM" id="SSF88723">
    <property type="entry name" value="PIN domain-like"/>
    <property type="match status" value="1"/>
</dbReference>
<feature type="transmembrane region" description="Helical" evidence="1">
    <location>
        <begin position="36"/>
        <end position="55"/>
    </location>
</feature>
<dbReference type="InterPro" id="IPR039018">
    <property type="entry name" value="VapC20-like"/>
</dbReference>
<protein>
    <recommendedName>
        <fullName evidence="2">PIN domain-containing protein</fullName>
    </recommendedName>
</protein>
<dbReference type="Pfam" id="PF01850">
    <property type="entry name" value="PIN"/>
    <property type="match status" value="1"/>
</dbReference>
<keyword evidence="1" id="KW-0472">Membrane</keyword>
<dbReference type="EMBL" id="MHKO01000046">
    <property type="protein sequence ID" value="OGY91463.1"/>
    <property type="molecule type" value="Genomic_DNA"/>
</dbReference>
<gene>
    <name evidence="3" type="ORF">A3H70_01275</name>
</gene>
<feature type="domain" description="PIN" evidence="2">
    <location>
        <begin position="5"/>
        <end position="130"/>
    </location>
</feature>
<dbReference type="AlphaFoldDB" id="A0A1G2BQQ0"/>
<organism evidence="3 4">
    <name type="scientific">Candidatus Komeilibacteria bacterium RIFCSPLOWO2_02_FULL_48_11</name>
    <dbReference type="NCBI Taxonomy" id="1798553"/>
    <lineage>
        <taxon>Bacteria</taxon>
        <taxon>Candidatus Komeiliibacteriota</taxon>
    </lineage>
</organism>
<sequence length="141" mass="15494">MESIAIDSNVIISFLDTQDAKHAVAVELARYIQSRYGGIVIVNVILYEVLTILSMKGHKKRAVGFYNEICADKAVQLVYSDEAIERAAMEHFYGAETKNISFADCALIASAEFFGADAIASFDLHLKRYSRIVPVLDGAGN</sequence>
<dbReference type="CDD" id="cd09854">
    <property type="entry name" value="PIN_VapC-like"/>
    <property type="match status" value="1"/>
</dbReference>
<dbReference type="STRING" id="1798553.A3H70_01275"/>
<keyword evidence="1" id="KW-0812">Transmembrane</keyword>
<accession>A0A1G2BQQ0</accession>
<evidence type="ECO:0000259" key="2">
    <source>
        <dbReference type="Pfam" id="PF01850"/>
    </source>
</evidence>
<name>A0A1G2BQQ0_9BACT</name>
<dbReference type="PANTHER" id="PTHR42188:SF1">
    <property type="entry name" value="23S RRNA-SPECIFIC ENDONUCLEASE VAPC20"/>
    <property type="match status" value="1"/>
</dbReference>
<keyword evidence="1" id="KW-1133">Transmembrane helix</keyword>
<comment type="caution">
    <text evidence="3">The sequence shown here is derived from an EMBL/GenBank/DDBJ whole genome shotgun (WGS) entry which is preliminary data.</text>
</comment>
<proteinExistence type="predicted"/>
<dbReference type="GO" id="GO:0004521">
    <property type="term" value="F:RNA endonuclease activity"/>
    <property type="evidence" value="ECO:0007669"/>
    <property type="project" value="InterPro"/>
</dbReference>
<dbReference type="PANTHER" id="PTHR42188">
    <property type="entry name" value="23S RRNA-SPECIFIC ENDONUCLEASE VAPC20"/>
    <property type="match status" value="1"/>
</dbReference>
<dbReference type="InterPro" id="IPR002716">
    <property type="entry name" value="PIN_dom"/>
</dbReference>
<evidence type="ECO:0000313" key="3">
    <source>
        <dbReference type="EMBL" id="OGY91463.1"/>
    </source>
</evidence>
<dbReference type="InterPro" id="IPR029060">
    <property type="entry name" value="PIN-like_dom_sf"/>
</dbReference>
<evidence type="ECO:0000313" key="4">
    <source>
        <dbReference type="Proteomes" id="UP000178109"/>
    </source>
</evidence>
<reference evidence="3 4" key="1">
    <citation type="journal article" date="2016" name="Nat. Commun.">
        <title>Thousands of microbial genomes shed light on interconnected biogeochemical processes in an aquifer system.</title>
        <authorList>
            <person name="Anantharaman K."/>
            <person name="Brown C.T."/>
            <person name="Hug L.A."/>
            <person name="Sharon I."/>
            <person name="Castelle C.J."/>
            <person name="Probst A.J."/>
            <person name="Thomas B.C."/>
            <person name="Singh A."/>
            <person name="Wilkins M.J."/>
            <person name="Karaoz U."/>
            <person name="Brodie E.L."/>
            <person name="Williams K.H."/>
            <person name="Hubbard S.S."/>
            <person name="Banfield J.F."/>
        </authorList>
    </citation>
    <scope>NUCLEOTIDE SEQUENCE [LARGE SCALE GENOMIC DNA]</scope>
</reference>
<dbReference type="GO" id="GO:0016075">
    <property type="term" value="P:rRNA catabolic process"/>
    <property type="evidence" value="ECO:0007669"/>
    <property type="project" value="TreeGrafter"/>
</dbReference>
<evidence type="ECO:0000256" key="1">
    <source>
        <dbReference type="SAM" id="Phobius"/>
    </source>
</evidence>
<dbReference type="Proteomes" id="UP000178109">
    <property type="component" value="Unassembled WGS sequence"/>
</dbReference>